<dbReference type="PANTHER" id="PTHR31157:SF1">
    <property type="entry name" value="SCP DOMAIN-CONTAINING PROTEIN"/>
    <property type="match status" value="1"/>
</dbReference>
<dbReference type="SUPFAM" id="SSF55797">
    <property type="entry name" value="PR-1-like"/>
    <property type="match status" value="1"/>
</dbReference>
<feature type="signal peptide" evidence="1">
    <location>
        <begin position="1"/>
        <end position="20"/>
    </location>
</feature>
<comment type="caution">
    <text evidence="3">The sequence shown here is derived from an EMBL/GenBank/DDBJ whole genome shotgun (WGS) entry which is preliminary data.</text>
</comment>
<gene>
    <name evidence="3" type="ORF">GP644_18850</name>
</gene>
<organism evidence="3 4">
    <name type="scientific">Parasedimentitalea maritima</name>
    <dbReference type="NCBI Taxonomy" id="2578117"/>
    <lineage>
        <taxon>Bacteria</taxon>
        <taxon>Pseudomonadati</taxon>
        <taxon>Pseudomonadota</taxon>
        <taxon>Alphaproteobacteria</taxon>
        <taxon>Rhodobacterales</taxon>
        <taxon>Paracoccaceae</taxon>
        <taxon>Parasedimentitalea</taxon>
    </lineage>
</organism>
<dbReference type="PANTHER" id="PTHR31157">
    <property type="entry name" value="SCP DOMAIN-CONTAINING PROTEIN"/>
    <property type="match status" value="1"/>
</dbReference>
<dbReference type="Gene3D" id="3.40.33.10">
    <property type="entry name" value="CAP"/>
    <property type="match status" value="1"/>
</dbReference>
<dbReference type="InterPro" id="IPR035940">
    <property type="entry name" value="CAP_sf"/>
</dbReference>
<feature type="domain" description="SCP" evidence="2">
    <location>
        <begin position="31"/>
        <end position="132"/>
    </location>
</feature>
<dbReference type="RefSeq" id="WP_158980945.1">
    <property type="nucleotide sequence ID" value="NZ_WSFO01000012.1"/>
</dbReference>
<dbReference type="CDD" id="cd05379">
    <property type="entry name" value="CAP_bacterial"/>
    <property type="match status" value="1"/>
</dbReference>
<dbReference type="Pfam" id="PF00188">
    <property type="entry name" value="CAP"/>
    <property type="match status" value="1"/>
</dbReference>
<evidence type="ECO:0000313" key="3">
    <source>
        <dbReference type="EMBL" id="KAE9627639.1"/>
    </source>
</evidence>
<name>A0A6A4REK0_9RHOB</name>
<keyword evidence="1" id="KW-0732">Signal</keyword>
<sequence length="146" mass="15923">MKHVLVLTIGILLWALPVFAADVDRTAATRSINALRSDHNAADLKYSTQLEKAAQAHVEDMVRNGFFSHTGSNGSTIGTRLTRAGYGWCNAAENIASGQRSLAQVMDSWTKSRGHRKNMLNTQVSEFALARGTGHIWVMVLARPGC</sequence>
<reference evidence="3 4" key="1">
    <citation type="submission" date="2019-12" db="EMBL/GenBank/DDBJ databases">
        <authorList>
            <person name="Zhang Y.-J."/>
        </authorList>
    </citation>
    <scope>NUCLEOTIDE SEQUENCE [LARGE SCALE GENOMIC DNA]</scope>
    <source>
        <strain evidence="3 4">H18S-6</strain>
    </source>
</reference>
<dbReference type="Proteomes" id="UP000441586">
    <property type="component" value="Unassembled WGS sequence"/>
</dbReference>
<protein>
    <submittedName>
        <fullName evidence="3">CAP domain-containing protein</fullName>
    </submittedName>
</protein>
<evidence type="ECO:0000256" key="1">
    <source>
        <dbReference type="SAM" id="SignalP"/>
    </source>
</evidence>
<evidence type="ECO:0000313" key="4">
    <source>
        <dbReference type="Proteomes" id="UP000441586"/>
    </source>
</evidence>
<dbReference type="EMBL" id="WSFO01000012">
    <property type="protein sequence ID" value="KAE9627639.1"/>
    <property type="molecule type" value="Genomic_DNA"/>
</dbReference>
<evidence type="ECO:0000259" key="2">
    <source>
        <dbReference type="Pfam" id="PF00188"/>
    </source>
</evidence>
<feature type="chain" id="PRO_5025459643" evidence="1">
    <location>
        <begin position="21"/>
        <end position="146"/>
    </location>
</feature>
<proteinExistence type="predicted"/>
<dbReference type="InterPro" id="IPR014044">
    <property type="entry name" value="CAP_dom"/>
</dbReference>
<dbReference type="AlphaFoldDB" id="A0A6A4REK0"/>
<accession>A0A6A4REK0</accession>